<dbReference type="GO" id="GO:0009014">
    <property type="term" value="F:succinyl-diaminopimelate desuccinylase activity"/>
    <property type="evidence" value="ECO:0007669"/>
    <property type="project" value="UniProtKB-UniRule"/>
</dbReference>
<dbReference type="GO" id="GO:0050897">
    <property type="term" value="F:cobalt ion binding"/>
    <property type="evidence" value="ECO:0007669"/>
    <property type="project" value="UniProtKB-UniRule"/>
</dbReference>
<sequence>MSLSSLKFSSSEHHLLFEHIENLVNRPSITPMDVGCQDYIGEVLRRLGFKTHQFTDNGVANLVAAIGAGDTKIAFSGHTDVVPAGDEDNWRTDPFIATLIGDEIIGRGIADMKGGIAAMLAAIATTINCINTQKFTFLVLITSDEEGEAEFGTKSIVNHLAAHDLLPDYCIIGEPTASQKTGDVIKVGRRGAISAELTISGRQGHAAYPQFADNAAHTAADIASWLNHLSWDEGSDDFPGTSLQITAIDTGRWTDNIIPGQSKLCFNIRYSHFYSEQTIVQRIEDGLRQLQKTIAIEWLRPCCPYLTEVVDDKPNLIGEVEQAIYQVTKRFPRLSTSGGTSDGRFIAQTGCQVVELGVPNCTIHQVNERVKISDLQQLQAIYQGLLVRLMAID</sequence>
<feature type="binding site" evidence="15">
    <location>
        <position position="364"/>
    </location>
    <ligand>
        <name>Zn(2+)</name>
        <dbReference type="ChEBI" id="CHEBI:29105"/>
        <label>2</label>
    </ligand>
</feature>
<feature type="active site" evidence="15">
    <location>
        <position position="80"/>
    </location>
</feature>
<dbReference type="Pfam" id="PF01546">
    <property type="entry name" value="Peptidase_M20"/>
    <property type="match status" value="1"/>
</dbReference>
<name>A0A3E0U4H5_9GAMM</name>
<evidence type="ECO:0000256" key="7">
    <source>
        <dbReference type="ARBA" id="ARBA00022723"/>
    </source>
</evidence>
<dbReference type="PANTHER" id="PTHR43808">
    <property type="entry name" value="ACETYLORNITHINE DEACETYLASE"/>
    <property type="match status" value="1"/>
</dbReference>
<evidence type="ECO:0000256" key="6">
    <source>
        <dbReference type="ARBA" id="ARBA00022605"/>
    </source>
</evidence>
<dbReference type="GO" id="GO:0008777">
    <property type="term" value="F:acetylornithine deacetylase activity"/>
    <property type="evidence" value="ECO:0007669"/>
    <property type="project" value="TreeGrafter"/>
</dbReference>
<evidence type="ECO:0000256" key="8">
    <source>
        <dbReference type="ARBA" id="ARBA00022801"/>
    </source>
</evidence>
<evidence type="ECO:0000256" key="15">
    <source>
        <dbReference type="HAMAP-Rule" id="MF_01690"/>
    </source>
</evidence>
<evidence type="ECO:0000313" key="17">
    <source>
        <dbReference type="EMBL" id="REL31463.1"/>
    </source>
</evidence>
<reference evidence="18" key="1">
    <citation type="submission" date="2018-08" db="EMBL/GenBank/DDBJ databases">
        <title>Thalassotalea euphylliae genome.</title>
        <authorList>
            <person name="Summers S."/>
            <person name="Rice S.A."/>
            <person name="Freckelton M.L."/>
            <person name="Nedved B.T."/>
            <person name="Hadfield M.G."/>
        </authorList>
    </citation>
    <scope>NUCLEOTIDE SEQUENCE [LARGE SCALE GENOMIC DNA]</scope>
    <source>
        <strain evidence="18">H3</strain>
    </source>
</reference>
<dbReference type="NCBIfam" id="NF009557">
    <property type="entry name" value="PRK13009.1"/>
    <property type="match status" value="1"/>
</dbReference>
<dbReference type="EMBL" id="QUOT01000001">
    <property type="protein sequence ID" value="REL31463.1"/>
    <property type="molecule type" value="Genomic_DNA"/>
</dbReference>
<organism evidence="17 18">
    <name type="scientific">Thalassotalea euphylliae</name>
    <dbReference type="NCBI Taxonomy" id="1655234"/>
    <lineage>
        <taxon>Bacteria</taxon>
        <taxon>Pseudomonadati</taxon>
        <taxon>Pseudomonadota</taxon>
        <taxon>Gammaproteobacteria</taxon>
        <taxon>Alteromonadales</taxon>
        <taxon>Colwelliaceae</taxon>
        <taxon>Thalassotalea</taxon>
    </lineage>
</organism>
<evidence type="ECO:0000256" key="5">
    <source>
        <dbReference type="ARBA" id="ARBA00022391"/>
    </source>
</evidence>
<dbReference type="Proteomes" id="UP000256899">
    <property type="component" value="Unassembled WGS sequence"/>
</dbReference>
<evidence type="ECO:0000256" key="13">
    <source>
        <dbReference type="ARBA" id="ARBA00031891"/>
    </source>
</evidence>
<evidence type="ECO:0000256" key="2">
    <source>
        <dbReference type="ARBA" id="ARBA00006746"/>
    </source>
</evidence>
<dbReference type="InterPro" id="IPR005941">
    <property type="entry name" value="DapE_proteobac"/>
</dbReference>
<evidence type="ECO:0000256" key="12">
    <source>
        <dbReference type="ARBA" id="ARBA00023285"/>
    </source>
</evidence>
<protein>
    <recommendedName>
        <fullName evidence="5 15">Succinyl-diaminopimelate desuccinylase</fullName>
        <shortName evidence="15">SDAP desuccinylase</shortName>
        <ecNumber evidence="4 15">3.5.1.18</ecNumber>
    </recommendedName>
    <alternativeName>
        <fullName evidence="13 15">N-succinyl-LL-2,6-diaminoheptanedioate amidohydrolase</fullName>
    </alternativeName>
</protein>
<comment type="caution">
    <text evidence="17">The sequence shown here is derived from an EMBL/GenBank/DDBJ whole genome shotgun (WGS) entry which is preliminary data.</text>
</comment>
<evidence type="ECO:0000313" key="18">
    <source>
        <dbReference type="Proteomes" id="UP000256899"/>
    </source>
</evidence>
<dbReference type="EC" id="3.5.1.18" evidence="4 15"/>
<keyword evidence="10 15" id="KW-0220">Diaminopimelate biosynthesis</keyword>
<dbReference type="SUPFAM" id="SSF53187">
    <property type="entry name" value="Zn-dependent exopeptidases"/>
    <property type="match status" value="1"/>
</dbReference>
<evidence type="ECO:0000256" key="3">
    <source>
        <dbReference type="ARBA" id="ARBA00011738"/>
    </source>
</evidence>
<comment type="catalytic activity">
    <reaction evidence="14 15">
        <text>N-succinyl-(2S,6S)-2,6-diaminopimelate + H2O = (2S,6S)-2,6-diaminopimelate + succinate</text>
        <dbReference type="Rhea" id="RHEA:22608"/>
        <dbReference type="ChEBI" id="CHEBI:15377"/>
        <dbReference type="ChEBI" id="CHEBI:30031"/>
        <dbReference type="ChEBI" id="CHEBI:57609"/>
        <dbReference type="ChEBI" id="CHEBI:58087"/>
        <dbReference type="EC" id="3.5.1.18"/>
    </reaction>
</comment>
<keyword evidence="12 15" id="KW-0170">Cobalt</keyword>
<dbReference type="InterPro" id="IPR002933">
    <property type="entry name" value="Peptidase_M20"/>
</dbReference>
<dbReference type="Gene3D" id="3.30.70.360">
    <property type="match status" value="1"/>
</dbReference>
<dbReference type="GO" id="GO:0008270">
    <property type="term" value="F:zinc ion binding"/>
    <property type="evidence" value="ECO:0007669"/>
    <property type="project" value="UniProtKB-UniRule"/>
</dbReference>
<evidence type="ECO:0000256" key="11">
    <source>
        <dbReference type="ARBA" id="ARBA00023154"/>
    </source>
</evidence>
<dbReference type="PANTHER" id="PTHR43808:SF31">
    <property type="entry name" value="N-ACETYL-L-CITRULLINE DEACETYLASE"/>
    <property type="match status" value="1"/>
</dbReference>
<evidence type="ECO:0000256" key="9">
    <source>
        <dbReference type="ARBA" id="ARBA00022833"/>
    </source>
</evidence>
<gene>
    <name evidence="15" type="primary">dapE</name>
    <name evidence="17" type="ORF">DXX94_12475</name>
</gene>
<dbReference type="HAMAP" id="MF_01690">
    <property type="entry name" value="DapE"/>
    <property type="match status" value="1"/>
</dbReference>
<dbReference type="RefSeq" id="WP_116016315.1">
    <property type="nucleotide sequence ID" value="NZ_QUOT01000001.1"/>
</dbReference>
<dbReference type="Gene3D" id="3.40.630.10">
    <property type="entry name" value="Zn peptidases"/>
    <property type="match status" value="2"/>
</dbReference>
<comment type="cofactor">
    <cofactor evidence="15">
        <name>Zn(2+)</name>
        <dbReference type="ChEBI" id="CHEBI:29105"/>
    </cofactor>
    <cofactor evidence="15">
        <name>Co(2+)</name>
        <dbReference type="ChEBI" id="CHEBI:48828"/>
    </cofactor>
    <text evidence="15">Binds 2 Zn(2+) or Co(2+) ions per subunit.</text>
</comment>
<feature type="binding site" evidence="15">
    <location>
        <position position="174"/>
    </location>
    <ligand>
        <name>Zn(2+)</name>
        <dbReference type="ChEBI" id="CHEBI:29105"/>
        <label>1</label>
    </ligand>
</feature>
<dbReference type="InterPro" id="IPR001261">
    <property type="entry name" value="ArgE/DapE_CS"/>
</dbReference>
<keyword evidence="9 15" id="KW-0862">Zinc</keyword>
<dbReference type="GO" id="GO:0006526">
    <property type="term" value="P:L-arginine biosynthetic process"/>
    <property type="evidence" value="ECO:0007669"/>
    <property type="project" value="TreeGrafter"/>
</dbReference>
<dbReference type="InterPro" id="IPR011650">
    <property type="entry name" value="Peptidase_M20_dimer"/>
</dbReference>
<dbReference type="UniPathway" id="UPA00034">
    <property type="reaction ID" value="UER00021"/>
</dbReference>
<dbReference type="NCBIfam" id="TIGR01246">
    <property type="entry name" value="dapE_proteo"/>
    <property type="match status" value="1"/>
</dbReference>
<proteinExistence type="inferred from homology"/>
<dbReference type="PROSITE" id="PS00758">
    <property type="entry name" value="ARGE_DAPE_CPG2_1"/>
    <property type="match status" value="1"/>
</dbReference>
<dbReference type="InterPro" id="IPR036264">
    <property type="entry name" value="Bact_exopeptidase_dim_dom"/>
</dbReference>
<keyword evidence="11 15" id="KW-0457">Lysine biosynthesis</keyword>
<feature type="binding site" evidence="15">
    <location>
        <position position="78"/>
    </location>
    <ligand>
        <name>Zn(2+)</name>
        <dbReference type="ChEBI" id="CHEBI:29105"/>
        <label>1</label>
    </ligand>
</feature>
<dbReference type="Pfam" id="PF07687">
    <property type="entry name" value="M20_dimer"/>
    <property type="match status" value="1"/>
</dbReference>
<keyword evidence="8 15" id="KW-0378">Hydrolase</keyword>
<dbReference type="SUPFAM" id="SSF55031">
    <property type="entry name" value="Bacterial exopeptidase dimerisation domain"/>
    <property type="match status" value="1"/>
</dbReference>
<keyword evidence="7 15" id="KW-0479">Metal-binding</keyword>
<dbReference type="InterPro" id="IPR050072">
    <property type="entry name" value="Peptidase_M20A"/>
</dbReference>
<evidence type="ECO:0000256" key="1">
    <source>
        <dbReference type="ARBA" id="ARBA00005130"/>
    </source>
</evidence>
<comment type="similarity">
    <text evidence="2 15">Belongs to the peptidase M20A family. DapE subfamily.</text>
</comment>
<keyword evidence="18" id="KW-1185">Reference proteome</keyword>
<comment type="function">
    <text evidence="15">Catalyzes the hydrolysis of N-succinyl-L,L-diaminopimelic acid (SDAP), forming succinate and LL-2,6-diaminopimelate (DAP), an intermediate involved in the bacterial biosynthesis of lysine and meso-diaminopimelic acid, an essential component of bacterial cell walls.</text>
</comment>
<comment type="pathway">
    <text evidence="1 15">Amino-acid biosynthesis; L-lysine biosynthesis via DAP pathway; LL-2,6-diaminopimelate from (S)-tetrahydrodipicolinate (succinylase route): step 3/3.</text>
</comment>
<feature type="binding site" evidence="15">
    <location>
        <position position="111"/>
    </location>
    <ligand>
        <name>Zn(2+)</name>
        <dbReference type="ChEBI" id="CHEBI:29105"/>
        <label>2</label>
    </ligand>
</feature>
<feature type="domain" description="Peptidase M20 dimerisation" evidence="16">
    <location>
        <begin position="187"/>
        <end position="291"/>
    </location>
</feature>
<evidence type="ECO:0000256" key="10">
    <source>
        <dbReference type="ARBA" id="ARBA00022915"/>
    </source>
</evidence>
<evidence type="ECO:0000259" key="16">
    <source>
        <dbReference type="Pfam" id="PF07687"/>
    </source>
</evidence>
<evidence type="ECO:0000256" key="4">
    <source>
        <dbReference type="ARBA" id="ARBA00011921"/>
    </source>
</evidence>
<evidence type="ECO:0000256" key="14">
    <source>
        <dbReference type="ARBA" id="ARBA00051301"/>
    </source>
</evidence>
<feature type="binding site" evidence="15">
    <location>
        <position position="146"/>
    </location>
    <ligand>
        <name>Zn(2+)</name>
        <dbReference type="ChEBI" id="CHEBI:29105"/>
        <label>2</label>
    </ligand>
</feature>
<dbReference type="AlphaFoldDB" id="A0A3E0U4H5"/>
<feature type="active site" description="Proton acceptor" evidence="15">
    <location>
        <position position="145"/>
    </location>
</feature>
<keyword evidence="6 15" id="KW-0028">Amino-acid biosynthesis</keyword>
<comment type="subunit">
    <text evidence="3 15">Homodimer.</text>
</comment>
<accession>A0A3E0U4H5</accession>
<dbReference type="GO" id="GO:0019877">
    <property type="term" value="P:diaminopimelate biosynthetic process"/>
    <property type="evidence" value="ECO:0007669"/>
    <property type="project" value="UniProtKB-UniRule"/>
</dbReference>
<dbReference type="GO" id="GO:0009089">
    <property type="term" value="P:lysine biosynthetic process via diaminopimelate"/>
    <property type="evidence" value="ECO:0007669"/>
    <property type="project" value="UniProtKB-UniRule"/>
</dbReference>
<feature type="binding site" evidence="15">
    <location>
        <position position="111"/>
    </location>
    <ligand>
        <name>Zn(2+)</name>
        <dbReference type="ChEBI" id="CHEBI:29105"/>
        <label>1</label>
    </ligand>
</feature>